<evidence type="ECO:0000256" key="3">
    <source>
        <dbReference type="ARBA" id="ARBA00022729"/>
    </source>
</evidence>
<reference evidence="8 9" key="1">
    <citation type="submission" date="2018-06" db="EMBL/GenBank/DDBJ databases">
        <title>Genomic Encyclopedia of Type Strains, Phase III (KMG-III): the genomes of soil and plant-associated and newly described type strains.</title>
        <authorList>
            <person name="Whitman W."/>
        </authorList>
    </citation>
    <scope>NUCLEOTIDE SEQUENCE [LARGE SCALE GENOMIC DNA]</scope>
    <source>
        <strain evidence="8 9">LMG 23644</strain>
    </source>
</reference>
<organism evidence="8 9">
    <name type="scientific">Paraburkholderia bryophila</name>
    <dbReference type="NCBI Taxonomy" id="420952"/>
    <lineage>
        <taxon>Bacteria</taxon>
        <taxon>Pseudomonadati</taxon>
        <taxon>Pseudomonadota</taxon>
        <taxon>Betaproteobacteria</taxon>
        <taxon>Burkholderiales</taxon>
        <taxon>Burkholderiaceae</taxon>
        <taxon>Paraburkholderia</taxon>
    </lineage>
</organism>
<protein>
    <recommendedName>
        <fullName evidence="5">Putative aliphatic sulfonates-binding protein</fullName>
    </recommendedName>
</protein>
<proteinExistence type="inferred from homology"/>
<sequence length="359" mass="38927">MKNHPQGRESGANHSDETKPRAARRAFVLGSLGGLGAGALALSPLQRAMAAGADLSGITLTIGSTSKVGLHRELVASGEDRGAPYQIKWADFDSTLVLLEALRSGRVDIAQGGETGVLFALGNGSRISVLAAWQETRSGGSAILVRKDSPVRTVADLRNRKIALPFYSKQHYQLARALEQAGIPFDRNNVLSLNTTDGLSALVNRQVDAFVVWDPNTAIAQTQYDARILVPLKNVIEVPGLVYAPTSALDDPLRRLALEDATRRIIRAKHRVLQDPARWASDIAELSHIPLAAAQLQVSRTYARYEPAGSPQNIESWQKEIAYFYQTGQIRQQYQIADHIAPGFGAIVADENARLGKQA</sequence>
<dbReference type="EMBL" id="QLTK01000031">
    <property type="protein sequence ID" value="RAS21065.1"/>
    <property type="molecule type" value="Genomic_DNA"/>
</dbReference>
<dbReference type="InterPro" id="IPR015168">
    <property type="entry name" value="SsuA/THI5"/>
</dbReference>
<dbReference type="OrthoDB" id="286202at2"/>
<evidence type="ECO:0000256" key="6">
    <source>
        <dbReference type="SAM" id="MobiDB-lite"/>
    </source>
</evidence>
<feature type="region of interest" description="Disordered" evidence="6">
    <location>
        <begin position="1"/>
        <end position="20"/>
    </location>
</feature>
<accession>A0A329BQ72</accession>
<gene>
    <name evidence="8" type="ORF">BX591_13125</name>
</gene>
<comment type="caution">
    <text evidence="8">The sequence shown here is derived from an EMBL/GenBank/DDBJ whole genome shotgun (WGS) entry which is preliminary data.</text>
</comment>
<evidence type="ECO:0000313" key="9">
    <source>
        <dbReference type="Proteomes" id="UP000248918"/>
    </source>
</evidence>
<dbReference type="PANTHER" id="PTHR30024">
    <property type="entry name" value="ALIPHATIC SULFONATES-BINDING PROTEIN-RELATED"/>
    <property type="match status" value="1"/>
</dbReference>
<dbReference type="Pfam" id="PF09084">
    <property type="entry name" value="NMT1"/>
    <property type="match status" value="1"/>
</dbReference>
<comment type="similarity">
    <text evidence="1">Belongs to the bacterial solute-binding protein SsuA/TauA family.</text>
</comment>
<evidence type="ECO:0000313" key="8">
    <source>
        <dbReference type="EMBL" id="RAS21065.1"/>
    </source>
</evidence>
<dbReference type="AlphaFoldDB" id="A0A329BQ72"/>
<dbReference type="InterPro" id="IPR006311">
    <property type="entry name" value="TAT_signal"/>
</dbReference>
<keyword evidence="3" id="KW-0732">Signal</keyword>
<evidence type="ECO:0000256" key="4">
    <source>
        <dbReference type="ARBA" id="ARBA00055538"/>
    </source>
</evidence>
<name>A0A329BQ72_9BURK</name>
<dbReference type="PROSITE" id="PS51318">
    <property type="entry name" value="TAT"/>
    <property type="match status" value="1"/>
</dbReference>
<evidence type="ECO:0000256" key="1">
    <source>
        <dbReference type="ARBA" id="ARBA00010742"/>
    </source>
</evidence>
<feature type="domain" description="SsuA/THI5-like" evidence="7">
    <location>
        <begin position="100"/>
        <end position="221"/>
    </location>
</feature>
<dbReference type="PANTHER" id="PTHR30024:SF48">
    <property type="entry name" value="ABC TRANSPORTER SUBSTRATE-BINDING PROTEIN"/>
    <property type="match status" value="1"/>
</dbReference>
<evidence type="ECO:0000256" key="2">
    <source>
        <dbReference type="ARBA" id="ARBA00022448"/>
    </source>
</evidence>
<evidence type="ECO:0000259" key="7">
    <source>
        <dbReference type="Pfam" id="PF09084"/>
    </source>
</evidence>
<dbReference type="SUPFAM" id="SSF53850">
    <property type="entry name" value="Periplasmic binding protein-like II"/>
    <property type="match status" value="1"/>
</dbReference>
<comment type="function">
    <text evidence="4">Part of a binding-protein-dependent transport system for aliphatic sulfonates. Putative binding protein.</text>
</comment>
<evidence type="ECO:0000256" key="5">
    <source>
        <dbReference type="ARBA" id="ARBA00070228"/>
    </source>
</evidence>
<dbReference type="RefSeq" id="WP_111934933.1">
    <property type="nucleotide sequence ID" value="NZ_CADFFP010000032.1"/>
</dbReference>
<dbReference type="FunFam" id="3.40.190.10:FF:000050">
    <property type="entry name" value="Sulfonate ABC transporter substrate-binding protein"/>
    <property type="match status" value="1"/>
</dbReference>
<dbReference type="Gene3D" id="3.40.190.10">
    <property type="entry name" value="Periplasmic binding protein-like II"/>
    <property type="match status" value="2"/>
</dbReference>
<dbReference type="Proteomes" id="UP000248918">
    <property type="component" value="Unassembled WGS sequence"/>
</dbReference>
<keyword evidence="2" id="KW-0813">Transport</keyword>